<protein>
    <recommendedName>
        <fullName evidence="3">Phage protein</fullName>
    </recommendedName>
</protein>
<comment type="caution">
    <text evidence="1">The sequence shown here is derived from an EMBL/GenBank/DDBJ whole genome shotgun (WGS) entry which is preliminary data.</text>
</comment>
<gene>
    <name evidence="1" type="ORF">CRM96_07450</name>
</gene>
<evidence type="ECO:0008006" key="3">
    <source>
        <dbReference type="Google" id="ProtNLM"/>
    </source>
</evidence>
<dbReference type="Proteomes" id="UP000220669">
    <property type="component" value="Unassembled WGS sequence"/>
</dbReference>
<proteinExistence type="predicted"/>
<name>A0AB36S7T3_9ENTE</name>
<dbReference type="RefSeq" id="WP_016176558.1">
    <property type="nucleotide sequence ID" value="NZ_CP065535.1"/>
</dbReference>
<evidence type="ECO:0000313" key="1">
    <source>
        <dbReference type="EMBL" id="PEH44851.1"/>
    </source>
</evidence>
<reference evidence="1 2" key="1">
    <citation type="submission" date="2017-09" db="EMBL/GenBank/DDBJ databases">
        <title>FDA dAtabase for Regulatory Grade micrObial Sequences (FDA-ARGOS): Supporting development and validation of Infectious Disease Dx tests.</title>
        <authorList>
            <person name="Minogue T."/>
            <person name="Wolcott M."/>
            <person name="Wasieloski L."/>
            <person name="Aguilar W."/>
            <person name="Moore D."/>
            <person name="Tallon L.J."/>
            <person name="Sadzewicz L."/>
            <person name="Ott S."/>
            <person name="Zhao X."/>
            <person name="Nagaraj S."/>
            <person name="Vavikolanu K."/>
            <person name="Aluvathingal J."/>
            <person name="Nadendla S."/>
            <person name="Sichtig H."/>
        </authorList>
    </citation>
    <scope>NUCLEOTIDE SEQUENCE [LARGE SCALE GENOMIC DNA]</scope>
    <source>
        <strain evidence="1 2">FDAARGOS_396</strain>
    </source>
</reference>
<accession>A0AB36S7T3</accession>
<dbReference type="EMBL" id="PDEB01000004">
    <property type="protein sequence ID" value="PEH44851.1"/>
    <property type="molecule type" value="Genomic_DNA"/>
</dbReference>
<dbReference type="AlphaFoldDB" id="A0AB36S7T3"/>
<sequence length="153" mass="17152">MRTVIQGKEITVTIKSERELDTQEIIAAHQLATGNFEALFIKEDSKTSNTNKEVKTKSVEKDIPKWIQVEITCPVCTHESRTTTKYGNVFTKCPSCKTPLYNKYATGIAGEHDKAGNYYYAQEVLRPKNGGLTDEEQELLKSMSQVVTSENDG</sequence>
<organism evidence="1 2">
    <name type="scientific">Enterococcus durans</name>
    <dbReference type="NCBI Taxonomy" id="53345"/>
    <lineage>
        <taxon>Bacteria</taxon>
        <taxon>Bacillati</taxon>
        <taxon>Bacillota</taxon>
        <taxon>Bacilli</taxon>
        <taxon>Lactobacillales</taxon>
        <taxon>Enterococcaceae</taxon>
        <taxon>Enterococcus</taxon>
    </lineage>
</organism>
<evidence type="ECO:0000313" key="2">
    <source>
        <dbReference type="Proteomes" id="UP000220669"/>
    </source>
</evidence>